<organism evidence="3 4">
    <name type="scientific">Candidatus Synechococcus spongiarum 142</name>
    <dbReference type="NCBI Taxonomy" id="1608213"/>
    <lineage>
        <taxon>Bacteria</taxon>
        <taxon>Bacillati</taxon>
        <taxon>Cyanobacteriota</taxon>
        <taxon>Cyanophyceae</taxon>
        <taxon>Synechococcales</taxon>
        <taxon>Synechococcaceae</taxon>
        <taxon>Synechococcus</taxon>
    </lineage>
</organism>
<dbReference type="PANTHER" id="PTHR43105:SF9">
    <property type="entry name" value="NADPH-FE(3+) OXIDOREDUCTASE SUBUNIT ALPHA"/>
    <property type="match status" value="1"/>
</dbReference>
<dbReference type="GO" id="GO:0016020">
    <property type="term" value="C:membrane"/>
    <property type="evidence" value="ECO:0007669"/>
    <property type="project" value="TreeGrafter"/>
</dbReference>
<reference evidence="3 4" key="1">
    <citation type="submission" date="2015-01" db="EMBL/GenBank/DDBJ databases">
        <title>Lifestyle Evolution in Cyanobacterial Symbionts of Sponges.</title>
        <authorList>
            <person name="Burgsdorf I."/>
            <person name="Slaby B.M."/>
            <person name="Handley K.M."/>
            <person name="Haber M."/>
            <person name="Blom J."/>
            <person name="Marshall C.W."/>
            <person name="Gilbert J.A."/>
            <person name="Hentschel U."/>
            <person name="Steindler L."/>
        </authorList>
    </citation>
    <scope>NUCLEOTIDE SEQUENCE [LARGE SCALE GENOMIC DNA]</scope>
    <source>
        <strain evidence="3">142</strain>
    </source>
</reference>
<dbReference type="InterPro" id="IPR006656">
    <property type="entry name" value="Mopterin_OxRdtase"/>
</dbReference>
<keyword evidence="1" id="KW-0560">Oxidoreductase</keyword>
<comment type="caution">
    <text evidence="3">The sequence shown here is derived from an EMBL/GenBank/DDBJ whole genome shotgun (WGS) entry which is preliminary data.</text>
</comment>
<evidence type="ECO:0000256" key="1">
    <source>
        <dbReference type="ARBA" id="ARBA00023002"/>
    </source>
</evidence>
<dbReference type="InterPro" id="IPR050123">
    <property type="entry name" value="Prok_molybdopt-oxidoreductase"/>
</dbReference>
<evidence type="ECO:0000259" key="2">
    <source>
        <dbReference type="Pfam" id="PF00384"/>
    </source>
</evidence>
<dbReference type="SUPFAM" id="SSF53706">
    <property type="entry name" value="Formate dehydrogenase/DMSO reductase, domains 1-3"/>
    <property type="match status" value="1"/>
</dbReference>
<dbReference type="PANTHER" id="PTHR43105">
    <property type="entry name" value="RESPIRATORY NITRATE REDUCTASE"/>
    <property type="match status" value="1"/>
</dbReference>
<feature type="domain" description="Molybdopterin oxidoreductase" evidence="2">
    <location>
        <begin position="31"/>
        <end position="143"/>
    </location>
</feature>
<accession>A0A6N3X7A5</accession>
<dbReference type="GO" id="GO:0016491">
    <property type="term" value="F:oxidoreductase activity"/>
    <property type="evidence" value="ECO:0007669"/>
    <property type="project" value="UniProtKB-KW"/>
</dbReference>
<evidence type="ECO:0000313" key="3">
    <source>
        <dbReference type="EMBL" id="KKZ11951.1"/>
    </source>
</evidence>
<dbReference type="EMBL" id="JXUO01000263">
    <property type="protein sequence ID" value="KKZ11951.1"/>
    <property type="molecule type" value="Genomic_DNA"/>
</dbReference>
<protein>
    <recommendedName>
        <fullName evidence="2">Molybdopterin oxidoreductase domain-containing protein</fullName>
    </recommendedName>
</protein>
<evidence type="ECO:0000313" key="4">
    <source>
        <dbReference type="Proteomes" id="UP000035054"/>
    </source>
</evidence>
<dbReference type="Gene3D" id="3.40.50.740">
    <property type="match status" value="1"/>
</dbReference>
<dbReference type="AlphaFoldDB" id="A0A6N3X7A5"/>
<sequence>GLAHLLPGYRHVSNPKHREEVEDRWRLGPIAAKPGLSAWQQIEAMEAGALDLWWVAATNPLVSMPRLKKVKAAMARCPLVVVSEAYNNTETSRYAHLVLPATQWSEKDGVMVNSERRVTLCPAFRAAPGEARADWQVFAELGRRLGFVEQFSYGSA</sequence>
<name>A0A6N3X7A5_9SYNE</name>
<feature type="non-terminal residue" evidence="3">
    <location>
        <position position="1"/>
    </location>
</feature>
<dbReference type="Pfam" id="PF00384">
    <property type="entry name" value="Molybdopterin"/>
    <property type="match status" value="1"/>
</dbReference>
<gene>
    <name evidence="3" type="ORF">TH68_08030</name>
</gene>
<feature type="non-terminal residue" evidence="3">
    <location>
        <position position="156"/>
    </location>
</feature>
<dbReference type="Proteomes" id="UP000035054">
    <property type="component" value="Unassembled WGS sequence"/>
</dbReference>
<proteinExistence type="predicted"/>